<accession>A0A4R4E969</accession>
<dbReference type="AlphaFoldDB" id="A0A4R4E969"/>
<evidence type="ECO:0000256" key="7">
    <source>
        <dbReference type="SAM" id="Phobius"/>
    </source>
</evidence>
<proteinExistence type="predicted"/>
<dbReference type="InterPro" id="IPR055431">
    <property type="entry name" value="RsgI_M"/>
</dbReference>
<feature type="compositionally biased region" description="Low complexity" evidence="6">
    <location>
        <begin position="366"/>
        <end position="379"/>
    </location>
</feature>
<comment type="caution">
    <text evidence="9">The sequence shown here is derived from an EMBL/GenBank/DDBJ whole genome shotgun (WGS) entry which is preliminary data.</text>
</comment>
<evidence type="ECO:0000313" key="10">
    <source>
        <dbReference type="Proteomes" id="UP000295418"/>
    </source>
</evidence>
<keyword evidence="2" id="KW-1003">Cell membrane</keyword>
<evidence type="ECO:0000256" key="5">
    <source>
        <dbReference type="ARBA" id="ARBA00023136"/>
    </source>
</evidence>
<organism evidence="9 10">
    <name type="scientific">Paenibacillus albiflavus</name>
    <dbReference type="NCBI Taxonomy" id="2545760"/>
    <lineage>
        <taxon>Bacteria</taxon>
        <taxon>Bacillati</taxon>
        <taxon>Bacillota</taxon>
        <taxon>Bacilli</taxon>
        <taxon>Bacillales</taxon>
        <taxon>Paenibacillaceae</taxon>
        <taxon>Paenibacillus</taxon>
    </lineage>
</organism>
<feature type="region of interest" description="Disordered" evidence="6">
    <location>
        <begin position="277"/>
        <end position="379"/>
    </location>
</feature>
<dbReference type="GO" id="GO:0005886">
    <property type="term" value="C:plasma membrane"/>
    <property type="evidence" value="ECO:0007669"/>
    <property type="project" value="UniProtKB-SubCell"/>
</dbReference>
<keyword evidence="5 7" id="KW-0472">Membrane</keyword>
<dbReference type="Pfam" id="PF23750">
    <property type="entry name" value="RsgI_M"/>
    <property type="match status" value="1"/>
</dbReference>
<reference evidence="9 10" key="1">
    <citation type="submission" date="2019-03" db="EMBL/GenBank/DDBJ databases">
        <authorList>
            <person name="Kim M.K.M."/>
        </authorList>
    </citation>
    <scope>NUCLEOTIDE SEQUENCE [LARGE SCALE GENOMIC DNA]</scope>
    <source>
        <strain evidence="9 10">18JY21-1</strain>
    </source>
</reference>
<dbReference type="EMBL" id="SKFG01000025">
    <property type="protein sequence ID" value="TCZ74641.1"/>
    <property type="molecule type" value="Genomic_DNA"/>
</dbReference>
<evidence type="ECO:0000256" key="6">
    <source>
        <dbReference type="SAM" id="MobiDB-lite"/>
    </source>
</evidence>
<evidence type="ECO:0000256" key="2">
    <source>
        <dbReference type="ARBA" id="ARBA00022475"/>
    </source>
</evidence>
<keyword evidence="4 7" id="KW-1133">Transmembrane helix</keyword>
<evidence type="ECO:0000256" key="1">
    <source>
        <dbReference type="ARBA" id="ARBA00004162"/>
    </source>
</evidence>
<feature type="compositionally biased region" description="Polar residues" evidence="6">
    <location>
        <begin position="311"/>
        <end position="345"/>
    </location>
</feature>
<dbReference type="PROSITE" id="PS51849">
    <property type="entry name" value="RSGI_N"/>
    <property type="match status" value="1"/>
</dbReference>
<feature type="compositionally biased region" description="Low complexity" evidence="6">
    <location>
        <begin position="288"/>
        <end position="299"/>
    </location>
</feature>
<dbReference type="RefSeq" id="WP_132419737.1">
    <property type="nucleotide sequence ID" value="NZ_SKFG01000025.1"/>
</dbReference>
<dbReference type="Pfam" id="PF12791">
    <property type="entry name" value="RsgI_N"/>
    <property type="match status" value="1"/>
</dbReference>
<comment type="subcellular location">
    <subcellularLocation>
        <location evidence="1">Cell membrane</location>
        <topology evidence="1">Single-pass membrane protein</topology>
    </subcellularLocation>
</comment>
<keyword evidence="3 7" id="KW-0812">Transmembrane</keyword>
<evidence type="ECO:0000259" key="8">
    <source>
        <dbReference type="PROSITE" id="PS51849"/>
    </source>
</evidence>
<evidence type="ECO:0000313" key="9">
    <source>
        <dbReference type="EMBL" id="TCZ74641.1"/>
    </source>
</evidence>
<evidence type="ECO:0000256" key="3">
    <source>
        <dbReference type="ARBA" id="ARBA00022692"/>
    </source>
</evidence>
<name>A0A4R4E969_9BACL</name>
<gene>
    <name evidence="9" type="ORF">E0485_19470</name>
</gene>
<protein>
    <recommendedName>
        <fullName evidence="8">RsgI N-terminal anti-sigma domain-containing protein</fullName>
    </recommendedName>
</protein>
<keyword evidence="10" id="KW-1185">Reference proteome</keyword>
<evidence type="ECO:0000256" key="4">
    <source>
        <dbReference type="ARBA" id="ARBA00022989"/>
    </source>
</evidence>
<dbReference type="Proteomes" id="UP000295418">
    <property type="component" value="Unassembled WGS sequence"/>
</dbReference>
<feature type="transmembrane region" description="Helical" evidence="7">
    <location>
        <begin position="53"/>
        <end position="72"/>
    </location>
</feature>
<feature type="domain" description="RsgI N-terminal anti-sigma" evidence="8">
    <location>
        <begin position="3"/>
        <end position="51"/>
    </location>
</feature>
<dbReference type="InterPro" id="IPR024449">
    <property type="entry name" value="Anti-sigma_RsgI_N"/>
</dbReference>
<dbReference type="OrthoDB" id="9800626at2"/>
<sequence length="379" mass="41110">MNNRGIVLEIQDKQIIVLRSTGQIDRIPRGKRICEIGEEIVYVLQPKSSIKGLIIAIVGLTAALTACFFFILKLAGVTSTDEVIAYVSLDVKPSIEMGIDENEIVHELRMINNGDDKWIEDIKYKDQTLENVTAAILDKAEKGAFSGHEGEIIIASSTKIENASISDVVIQTKMKEQVTKHLQQTHPNQFNNFIVLSIAVPDELRRMGSVQGLSMGQYAVYLKSKSEGEDLTFEEIKASTLREFDAKIKGFITMLTSDQALSKAALSELLQDEKAGKLDEDLANREATPTSQTKSSTKPEATPKPSGGASTGTPKPSIKPTQTPTGTAKPTPKSGSTNKPETSNHPSQTPKPEKTPKPTAKPTPKPSQSSEPSDEPSVG</sequence>